<dbReference type="Proteomes" id="UP000076532">
    <property type="component" value="Unassembled WGS sequence"/>
</dbReference>
<reference evidence="1 2" key="1">
    <citation type="journal article" date="2016" name="Mol. Biol. Evol.">
        <title>Comparative Genomics of Early-Diverging Mushroom-Forming Fungi Provides Insights into the Origins of Lignocellulose Decay Capabilities.</title>
        <authorList>
            <person name="Nagy L.G."/>
            <person name="Riley R."/>
            <person name="Tritt A."/>
            <person name="Adam C."/>
            <person name="Daum C."/>
            <person name="Floudas D."/>
            <person name="Sun H."/>
            <person name="Yadav J.S."/>
            <person name="Pangilinan J."/>
            <person name="Larsson K.H."/>
            <person name="Matsuura K."/>
            <person name="Barry K."/>
            <person name="Labutti K."/>
            <person name="Kuo R."/>
            <person name="Ohm R.A."/>
            <person name="Bhattacharya S.S."/>
            <person name="Shirouzu T."/>
            <person name="Yoshinaga Y."/>
            <person name="Martin F.M."/>
            <person name="Grigoriev I.V."/>
            <person name="Hibbett D.S."/>
        </authorList>
    </citation>
    <scope>NUCLEOTIDE SEQUENCE [LARGE SCALE GENOMIC DNA]</scope>
    <source>
        <strain evidence="1 2">CBS 109695</strain>
    </source>
</reference>
<dbReference type="EMBL" id="KV418641">
    <property type="protein sequence ID" value="KZP02378.1"/>
    <property type="molecule type" value="Genomic_DNA"/>
</dbReference>
<evidence type="ECO:0000313" key="1">
    <source>
        <dbReference type="EMBL" id="KZP02378.1"/>
    </source>
</evidence>
<evidence type="ECO:0000313" key="2">
    <source>
        <dbReference type="Proteomes" id="UP000076532"/>
    </source>
</evidence>
<accession>A0A167SYN1</accession>
<proteinExistence type="predicted"/>
<name>A0A167SYN1_9AGAM</name>
<dbReference type="AlphaFoldDB" id="A0A167SYN1"/>
<sequence length="314" mass="36047">MLESLSSVRSRLPILKTLRIELWEHSAASPMDLFAHAPRLRDFIAGEHVTEKLLTIPWNRLQHFNINRSTNRPQQVLNLLALASNVERAQFRVSTSHIVWPNTEAPGSVQLRNLRSLIMVAHGLDPVPFMVILHMPKIRELSLAINMPVESRRPLWAFLSSHGTLEKLALYWGDAFAQMDRYIPYAPNAVRVLDDVKQLRVLELPQSEPALISADFLERFALLDQSGTPILGPNLQILLFHYSYHINYQSFARTLQSRFPPGGEVTLKTVTILCPQRDLVSKLKTFQKSVWWDQIRDLGINMQLQASESYAVWW</sequence>
<evidence type="ECO:0008006" key="3">
    <source>
        <dbReference type="Google" id="ProtNLM"/>
    </source>
</evidence>
<organism evidence="1 2">
    <name type="scientific">Athelia psychrophila</name>
    <dbReference type="NCBI Taxonomy" id="1759441"/>
    <lineage>
        <taxon>Eukaryota</taxon>
        <taxon>Fungi</taxon>
        <taxon>Dikarya</taxon>
        <taxon>Basidiomycota</taxon>
        <taxon>Agaricomycotina</taxon>
        <taxon>Agaricomycetes</taxon>
        <taxon>Agaricomycetidae</taxon>
        <taxon>Atheliales</taxon>
        <taxon>Atheliaceae</taxon>
        <taxon>Athelia</taxon>
    </lineage>
</organism>
<protein>
    <recommendedName>
        <fullName evidence="3">F-box domain-containing protein</fullName>
    </recommendedName>
</protein>
<gene>
    <name evidence="1" type="ORF">FIBSPDRAFT_1055920</name>
</gene>
<keyword evidence="2" id="KW-1185">Reference proteome</keyword>